<dbReference type="EMBL" id="JTFC01000032">
    <property type="protein sequence ID" value="RUS54401.1"/>
    <property type="molecule type" value="Genomic_DNA"/>
</dbReference>
<proteinExistence type="predicted"/>
<keyword evidence="2" id="KW-0472">Membrane</keyword>
<evidence type="ECO:0000256" key="1">
    <source>
        <dbReference type="SAM" id="MobiDB-lite"/>
    </source>
</evidence>
<feature type="transmembrane region" description="Helical" evidence="2">
    <location>
        <begin position="28"/>
        <end position="48"/>
    </location>
</feature>
<dbReference type="OrthoDB" id="2168558at2"/>
<dbReference type="AlphaFoldDB" id="A0A433RS31"/>
<feature type="compositionally biased region" description="Basic and acidic residues" evidence="1">
    <location>
        <begin position="57"/>
        <end position="67"/>
    </location>
</feature>
<feature type="compositionally biased region" description="Polar residues" evidence="1">
    <location>
        <begin position="101"/>
        <end position="112"/>
    </location>
</feature>
<dbReference type="InterPro" id="IPR009988">
    <property type="entry name" value="DUF1510"/>
</dbReference>
<feature type="domain" description="DUF1510" evidence="3">
    <location>
        <begin position="119"/>
        <end position="214"/>
    </location>
</feature>
<feature type="compositionally biased region" description="Basic and acidic residues" evidence="1">
    <location>
        <begin position="77"/>
        <end position="100"/>
    </location>
</feature>
<keyword evidence="5" id="KW-1185">Reference proteome</keyword>
<comment type="caution">
    <text evidence="4">The sequence shown here is derived from an EMBL/GenBank/DDBJ whole genome shotgun (WGS) entry which is preliminary data.</text>
</comment>
<reference evidence="4 5" key="1">
    <citation type="submission" date="2014-11" db="EMBL/GenBank/DDBJ databases">
        <title>Genome sequence and analysis of novel Kurthia sp.</title>
        <authorList>
            <person name="Lawson J.N."/>
            <person name="Gonzalez J.E."/>
            <person name="Rinauldi L."/>
            <person name="Xuan Z."/>
            <person name="Firman A."/>
            <person name="Shaddox L."/>
            <person name="Trudeau A."/>
            <person name="Shah S."/>
            <person name="Reiman D."/>
        </authorList>
    </citation>
    <scope>NUCLEOTIDE SEQUENCE [LARGE SCALE GENOMIC DNA]</scope>
    <source>
        <strain evidence="4 5">3B1D</strain>
    </source>
</reference>
<evidence type="ECO:0000313" key="4">
    <source>
        <dbReference type="EMBL" id="RUS54401.1"/>
    </source>
</evidence>
<feature type="region of interest" description="Disordered" evidence="1">
    <location>
        <begin position="1"/>
        <end position="24"/>
    </location>
</feature>
<dbReference type="Proteomes" id="UP000288623">
    <property type="component" value="Unassembled WGS sequence"/>
</dbReference>
<evidence type="ECO:0000259" key="3">
    <source>
        <dbReference type="Pfam" id="PF07423"/>
    </source>
</evidence>
<keyword evidence="2" id="KW-0812">Transmembrane</keyword>
<keyword evidence="2" id="KW-1133">Transmembrane helix</keyword>
<gene>
    <name evidence="4" type="ORF">QI30_13360</name>
</gene>
<sequence length="221" mass="24847">MILNQQPPQQRRRRYNPTPEPNKKSDKLLNIAIAVVSILIVIVGYFVLTYDGSNQKAVDEPKNEQKATDSSATNAQKAKEQAKEEKAKQREEDLKKDITERSTVTQSESSDSNVEMTIVDSAWKVTKTEQTENIGEGHISAYDGTSLDWQEKVKTFATVTNIPEETMKIIRVKNGGANNRTIGIVTSEDGLKKYRVTVQWIADKGWKAEQIDVLKTLDGTY</sequence>
<dbReference type="Pfam" id="PF07423">
    <property type="entry name" value="DUF1510"/>
    <property type="match status" value="1"/>
</dbReference>
<evidence type="ECO:0000256" key="2">
    <source>
        <dbReference type="SAM" id="Phobius"/>
    </source>
</evidence>
<protein>
    <recommendedName>
        <fullName evidence="3">DUF1510 domain-containing protein</fullName>
    </recommendedName>
</protein>
<feature type="region of interest" description="Disordered" evidence="1">
    <location>
        <begin position="55"/>
        <end position="112"/>
    </location>
</feature>
<accession>A0A433RS31</accession>
<name>A0A433RS31_9BACL</name>
<organism evidence="4 5">
    <name type="scientific">Candidatus Kurthia intestinigallinarum</name>
    <dbReference type="NCBI Taxonomy" id="1562256"/>
    <lineage>
        <taxon>Bacteria</taxon>
        <taxon>Bacillati</taxon>
        <taxon>Bacillota</taxon>
        <taxon>Bacilli</taxon>
        <taxon>Bacillales</taxon>
        <taxon>Caryophanaceae</taxon>
        <taxon>Kurthia</taxon>
    </lineage>
</organism>
<evidence type="ECO:0000313" key="5">
    <source>
        <dbReference type="Proteomes" id="UP000288623"/>
    </source>
</evidence>